<dbReference type="RefSeq" id="WP_274152448.1">
    <property type="nucleotide sequence ID" value="NZ_CP117812.1"/>
</dbReference>
<keyword evidence="8" id="KW-1185">Reference proteome</keyword>
<comment type="subcellular location">
    <subcellularLocation>
        <location evidence="1">Cell outer membrane</location>
    </subcellularLocation>
</comment>
<evidence type="ECO:0000256" key="2">
    <source>
        <dbReference type="ARBA" id="ARBA00023136"/>
    </source>
</evidence>
<dbReference type="PRINTS" id="PR01021">
    <property type="entry name" value="OMPADOMAIN"/>
</dbReference>
<accession>A0ABY7VVT1</accession>
<name>A0ABY7VVT1_9BACT</name>
<sequence>MNFKTLHLCAFVAVITLMTACQSTNGDGTSANASAITANNTAEDPASKVFKPEDHSPELNPLKDISDGQFNKGANNPFEIEGEQIHHDFSPVYFAFNSTAIDKSNLRPLKILAKYIADNKNFHLIIHGHTDEKGSEQYNRILSEKRALAVREVLLSYYDITTKIHTIGMGEEQLATPGDSIKDHANNRRAQFEIIAVSK</sequence>
<dbReference type="PANTHER" id="PTHR30329:SF21">
    <property type="entry name" value="LIPOPROTEIN YIAD-RELATED"/>
    <property type="match status" value="1"/>
</dbReference>
<evidence type="ECO:0000256" key="4">
    <source>
        <dbReference type="PROSITE-ProRule" id="PRU00473"/>
    </source>
</evidence>
<dbReference type="EMBL" id="CP117812">
    <property type="protein sequence ID" value="WDE97822.1"/>
    <property type="molecule type" value="Genomic_DNA"/>
</dbReference>
<evidence type="ECO:0000256" key="5">
    <source>
        <dbReference type="SAM" id="SignalP"/>
    </source>
</evidence>
<protein>
    <submittedName>
        <fullName evidence="7">OmpA family protein</fullName>
    </submittedName>
</protein>
<dbReference type="PANTHER" id="PTHR30329">
    <property type="entry name" value="STATOR ELEMENT OF FLAGELLAR MOTOR COMPLEX"/>
    <property type="match status" value="1"/>
</dbReference>
<keyword evidence="5" id="KW-0732">Signal</keyword>
<keyword evidence="3" id="KW-0998">Cell outer membrane</keyword>
<feature type="signal peptide" evidence="5">
    <location>
        <begin position="1"/>
        <end position="23"/>
    </location>
</feature>
<dbReference type="CDD" id="cd07185">
    <property type="entry name" value="OmpA_C-like"/>
    <property type="match status" value="1"/>
</dbReference>
<evidence type="ECO:0000256" key="3">
    <source>
        <dbReference type="ARBA" id="ARBA00023237"/>
    </source>
</evidence>
<dbReference type="PROSITE" id="PS51257">
    <property type="entry name" value="PROKAR_LIPOPROTEIN"/>
    <property type="match status" value="1"/>
</dbReference>
<evidence type="ECO:0000313" key="7">
    <source>
        <dbReference type="EMBL" id="WDE97822.1"/>
    </source>
</evidence>
<evidence type="ECO:0000256" key="1">
    <source>
        <dbReference type="ARBA" id="ARBA00004442"/>
    </source>
</evidence>
<feature type="chain" id="PRO_5045622965" evidence="5">
    <location>
        <begin position="24"/>
        <end position="199"/>
    </location>
</feature>
<dbReference type="SUPFAM" id="SSF103088">
    <property type="entry name" value="OmpA-like"/>
    <property type="match status" value="1"/>
</dbReference>
<dbReference type="InterPro" id="IPR006664">
    <property type="entry name" value="OMP_bac"/>
</dbReference>
<dbReference type="InterPro" id="IPR006665">
    <property type="entry name" value="OmpA-like"/>
</dbReference>
<dbReference type="PROSITE" id="PS51123">
    <property type="entry name" value="OMPA_2"/>
    <property type="match status" value="1"/>
</dbReference>
<evidence type="ECO:0000313" key="8">
    <source>
        <dbReference type="Proteomes" id="UP001214250"/>
    </source>
</evidence>
<evidence type="ECO:0000259" key="6">
    <source>
        <dbReference type="PROSITE" id="PS51123"/>
    </source>
</evidence>
<keyword evidence="2 4" id="KW-0472">Membrane</keyword>
<feature type="domain" description="OmpA-like" evidence="6">
    <location>
        <begin position="81"/>
        <end position="198"/>
    </location>
</feature>
<dbReference type="Gene3D" id="3.30.1330.60">
    <property type="entry name" value="OmpA-like domain"/>
    <property type="match status" value="1"/>
</dbReference>
<dbReference type="InterPro" id="IPR050330">
    <property type="entry name" value="Bact_OuterMem_StrucFunc"/>
</dbReference>
<dbReference type="Pfam" id="PF00691">
    <property type="entry name" value="OmpA"/>
    <property type="match status" value="1"/>
</dbReference>
<gene>
    <name evidence="7" type="ORF">PQO03_18515</name>
</gene>
<dbReference type="InterPro" id="IPR036737">
    <property type="entry name" value="OmpA-like_sf"/>
</dbReference>
<dbReference type="Proteomes" id="UP001214250">
    <property type="component" value="Chromosome 2"/>
</dbReference>
<organism evidence="7 8">
    <name type="scientific">Lentisphaera profundi</name>
    <dbReference type="NCBI Taxonomy" id="1658616"/>
    <lineage>
        <taxon>Bacteria</taxon>
        <taxon>Pseudomonadati</taxon>
        <taxon>Lentisphaerota</taxon>
        <taxon>Lentisphaeria</taxon>
        <taxon>Lentisphaerales</taxon>
        <taxon>Lentisphaeraceae</taxon>
        <taxon>Lentisphaera</taxon>
    </lineage>
</organism>
<reference evidence="7 8" key="1">
    <citation type="submission" date="2023-02" db="EMBL/GenBank/DDBJ databases">
        <title>Genome sequence of Lentisphaera profundi SAORIC-696.</title>
        <authorList>
            <person name="Kim e."/>
            <person name="Cho J.-C."/>
            <person name="Choi A."/>
            <person name="Kang I."/>
        </authorList>
    </citation>
    <scope>NUCLEOTIDE SEQUENCE [LARGE SCALE GENOMIC DNA]</scope>
    <source>
        <strain evidence="7 8">SAORIC-696</strain>
    </source>
</reference>
<proteinExistence type="predicted"/>